<dbReference type="RefSeq" id="WP_021798139.1">
    <property type="nucleotide sequence ID" value="NZ_ACVN02000232.1"/>
</dbReference>
<keyword evidence="5 10" id="KW-0456">Lyase</keyword>
<dbReference type="InterPro" id="IPR021196">
    <property type="entry name" value="PdxT/SNO_CS"/>
</dbReference>
<proteinExistence type="inferred from homology"/>
<comment type="subunit">
    <text evidence="9 10">In the presence of PdxS, forms a dodecamer of heterodimers. Only shows activity in the heterodimer.</text>
</comment>
<dbReference type="GO" id="GO:0005829">
    <property type="term" value="C:cytosol"/>
    <property type="evidence" value="ECO:0007669"/>
    <property type="project" value="TreeGrafter"/>
</dbReference>
<keyword evidence="14" id="KW-1185">Reference proteome</keyword>
<dbReference type="PROSITE" id="PS51130">
    <property type="entry name" value="PDXT_SNO_2"/>
    <property type="match status" value="1"/>
</dbReference>
<dbReference type="InterPro" id="IPR029062">
    <property type="entry name" value="Class_I_gatase-like"/>
</dbReference>
<dbReference type="EC" id="3.5.1.2" evidence="10"/>
<evidence type="ECO:0000256" key="12">
    <source>
        <dbReference type="PIRSR" id="PIRSR005639-2"/>
    </source>
</evidence>
<evidence type="ECO:0000256" key="10">
    <source>
        <dbReference type="HAMAP-Rule" id="MF_01615"/>
    </source>
</evidence>
<dbReference type="GO" id="GO:0042823">
    <property type="term" value="P:pyridoxal phosphate biosynthetic process"/>
    <property type="evidence" value="ECO:0007669"/>
    <property type="project" value="UniProtKB-UniRule"/>
</dbReference>
<evidence type="ECO:0000256" key="6">
    <source>
        <dbReference type="ARBA" id="ARBA00047992"/>
    </source>
</evidence>
<dbReference type="PANTHER" id="PTHR31559">
    <property type="entry name" value="PYRIDOXAL 5'-PHOSPHATE SYNTHASE SUBUNIT SNO"/>
    <property type="match status" value="1"/>
</dbReference>
<keyword evidence="4 10" id="KW-0315">Glutamine amidotransferase</keyword>
<dbReference type="GeneID" id="95360559"/>
<comment type="caution">
    <text evidence="13">The sequence shown here is derived from an EMBL/GenBank/DDBJ whole genome shotgun (WGS) entry which is preliminary data.</text>
</comment>
<evidence type="ECO:0000256" key="1">
    <source>
        <dbReference type="ARBA" id="ARBA00008345"/>
    </source>
</evidence>
<dbReference type="EC" id="4.3.3.6" evidence="10"/>
<evidence type="ECO:0000256" key="7">
    <source>
        <dbReference type="ARBA" id="ARBA00049534"/>
    </source>
</evidence>
<name>U2RJD4_9ACTN</name>
<reference evidence="13" key="1">
    <citation type="submission" date="2013-08" db="EMBL/GenBank/DDBJ databases">
        <authorList>
            <person name="Durkin A.S."/>
            <person name="Haft D.R."/>
            <person name="McCorrison J."/>
            <person name="Torralba M."/>
            <person name="Gillis M."/>
            <person name="Haft D.H."/>
            <person name="Methe B."/>
            <person name="Sutton G."/>
            <person name="Nelson K.E."/>
        </authorList>
    </citation>
    <scope>NUCLEOTIDE SEQUENCE [LARGE SCALE GENOMIC DNA]</scope>
    <source>
        <strain evidence="13">F0233</strain>
    </source>
</reference>
<dbReference type="NCBIfam" id="TIGR03800">
    <property type="entry name" value="PLP_synth_Pdx2"/>
    <property type="match status" value="1"/>
</dbReference>
<comment type="similarity">
    <text evidence="1 10">Belongs to the glutaminase PdxT/SNO family.</text>
</comment>
<dbReference type="Proteomes" id="UP000017052">
    <property type="component" value="Unassembled WGS sequence"/>
</dbReference>
<keyword evidence="2 10" id="KW-0378">Hydrolase</keyword>
<dbReference type="EMBL" id="ACVN02000232">
    <property type="protein sequence ID" value="ERK53653.1"/>
    <property type="molecule type" value="Genomic_DNA"/>
</dbReference>
<evidence type="ECO:0000256" key="4">
    <source>
        <dbReference type="ARBA" id="ARBA00022962"/>
    </source>
</evidence>
<evidence type="ECO:0000313" key="13">
    <source>
        <dbReference type="EMBL" id="ERK53653.1"/>
    </source>
</evidence>
<gene>
    <name evidence="10 13" type="primary">pdxT</name>
    <name evidence="13" type="ORF">HMPREF0682_1337</name>
</gene>
<keyword evidence="13" id="KW-0808">Transferase</keyword>
<organism evidence="13 14">
    <name type="scientific">Propionibacterium acidifaciens F0233</name>
    <dbReference type="NCBI Taxonomy" id="553198"/>
    <lineage>
        <taxon>Bacteria</taxon>
        <taxon>Bacillati</taxon>
        <taxon>Actinomycetota</taxon>
        <taxon>Actinomycetes</taxon>
        <taxon>Propionibacteriales</taxon>
        <taxon>Propionibacteriaceae</taxon>
        <taxon>Propionibacterium</taxon>
    </lineage>
</organism>
<evidence type="ECO:0000256" key="8">
    <source>
        <dbReference type="ARBA" id="ARBA00054599"/>
    </source>
</evidence>
<comment type="catalytic activity">
    <reaction evidence="7 10">
        <text>L-glutamine + H2O = L-glutamate + NH4(+)</text>
        <dbReference type="Rhea" id="RHEA:15889"/>
        <dbReference type="ChEBI" id="CHEBI:15377"/>
        <dbReference type="ChEBI" id="CHEBI:28938"/>
        <dbReference type="ChEBI" id="CHEBI:29985"/>
        <dbReference type="ChEBI" id="CHEBI:58359"/>
        <dbReference type="EC" id="3.5.1.2"/>
    </reaction>
</comment>
<dbReference type="GO" id="GO:1903600">
    <property type="term" value="C:glutaminase complex"/>
    <property type="evidence" value="ECO:0007669"/>
    <property type="project" value="TreeGrafter"/>
</dbReference>
<evidence type="ECO:0000256" key="11">
    <source>
        <dbReference type="PIRSR" id="PIRSR005639-1"/>
    </source>
</evidence>
<dbReference type="HAMAP" id="MF_01615">
    <property type="entry name" value="PdxT"/>
    <property type="match status" value="1"/>
</dbReference>
<feature type="binding site" evidence="10 12">
    <location>
        <begin position="145"/>
        <end position="146"/>
    </location>
    <ligand>
        <name>L-glutamine</name>
        <dbReference type="ChEBI" id="CHEBI:58359"/>
    </ligand>
</feature>
<dbReference type="FunFam" id="3.40.50.880:FF:000010">
    <property type="entry name" value="uncharacterized protein LOC100176842 isoform X2"/>
    <property type="match status" value="1"/>
</dbReference>
<protein>
    <recommendedName>
        <fullName evidence="10">Pyridoxal 5'-phosphate synthase subunit PdxT</fullName>
        <ecNumber evidence="10">4.3.3.6</ecNumber>
    </recommendedName>
    <alternativeName>
        <fullName evidence="10">Pdx2</fullName>
    </alternativeName>
    <alternativeName>
        <fullName evidence="10">Pyridoxal 5'-phosphate synthase glutaminase subunit</fullName>
        <ecNumber evidence="10">3.5.1.2</ecNumber>
    </alternativeName>
</protein>
<feature type="binding site" evidence="10 12">
    <location>
        <begin position="62"/>
        <end position="64"/>
    </location>
    <ligand>
        <name>L-glutamine</name>
        <dbReference type="ChEBI" id="CHEBI:58359"/>
    </ligand>
</feature>
<dbReference type="GO" id="GO:0036381">
    <property type="term" value="F:pyridoxal 5'-phosphate synthase (glutamine hydrolysing) activity"/>
    <property type="evidence" value="ECO:0007669"/>
    <property type="project" value="UniProtKB-UniRule"/>
</dbReference>
<dbReference type="Gene3D" id="3.40.50.880">
    <property type="match status" value="1"/>
</dbReference>
<evidence type="ECO:0000313" key="14">
    <source>
        <dbReference type="Proteomes" id="UP000017052"/>
    </source>
</evidence>
<dbReference type="PROSITE" id="PS01236">
    <property type="entry name" value="PDXT_SNO_1"/>
    <property type="match status" value="1"/>
</dbReference>
<keyword evidence="3 10" id="KW-0663">Pyridoxal phosphate</keyword>
<evidence type="ECO:0000256" key="3">
    <source>
        <dbReference type="ARBA" id="ARBA00022898"/>
    </source>
</evidence>
<feature type="binding site" evidence="10 12">
    <location>
        <position position="117"/>
    </location>
    <ligand>
        <name>L-glutamine</name>
        <dbReference type="ChEBI" id="CHEBI:58359"/>
    </ligand>
</feature>
<dbReference type="PIRSF" id="PIRSF005639">
    <property type="entry name" value="Glut_amidoT_SNO"/>
    <property type="match status" value="1"/>
</dbReference>
<comment type="function">
    <text evidence="8 10">Catalyzes the hydrolysis of glutamine to glutamate and ammonia as part of the biosynthesis of pyridoxal 5'-phosphate. The resulting ammonia molecule is channeled to the active site of PdxS.</text>
</comment>
<accession>U2RJD4</accession>
<comment type="pathway">
    <text evidence="10">Cofactor biosynthesis; pyridoxal 5'-phosphate biosynthesis.</text>
</comment>
<dbReference type="PANTHER" id="PTHR31559:SF0">
    <property type="entry name" value="PYRIDOXAL 5'-PHOSPHATE SYNTHASE SUBUNIT SNO1-RELATED"/>
    <property type="match status" value="1"/>
</dbReference>
<evidence type="ECO:0000256" key="2">
    <source>
        <dbReference type="ARBA" id="ARBA00022801"/>
    </source>
</evidence>
<evidence type="ECO:0000256" key="9">
    <source>
        <dbReference type="ARBA" id="ARBA00064749"/>
    </source>
</evidence>
<dbReference type="SUPFAM" id="SSF52317">
    <property type="entry name" value="Class I glutamine amidotransferase-like"/>
    <property type="match status" value="1"/>
</dbReference>
<feature type="active site" description="Charge relay system" evidence="10 11">
    <location>
        <position position="183"/>
    </location>
</feature>
<feature type="active site" description="Charge relay system" evidence="10 11">
    <location>
        <position position="181"/>
    </location>
</feature>
<dbReference type="Pfam" id="PF01174">
    <property type="entry name" value="SNO"/>
    <property type="match status" value="1"/>
</dbReference>
<dbReference type="InterPro" id="IPR002161">
    <property type="entry name" value="PdxT/SNO"/>
</dbReference>
<dbReference type="GO" id="GO:0016740">
    <property type="term" value="F:transferase activity"/>
    <property type="evidence" value="ECO:0007669"/>
    <property type="project" value="UniProtKB-KW"/>
</dbReference>
<dbReference type="GO" id="GO:0006543">
    <property type="term" value="P:L-glutamine catabolic process"/>
    <property type="evidence" value="ECO:0007669"/>
    <property type="project" value="UniProtKB-UniRule"/>
</dbReference>
<dbReference type="PROSITE" id="PS51273">
    <property type="entry name" value="GATASE_TYPE_1"/>
    <property type="match status" value="1"/>
</dbReference>
<feature type="active site" description="Nucleophile" evidence="10 11">
    <location>
        <position position="94"/>
    </location>
</feature>
<comment type="catalytic activity">
    <reaction evidence="6 10">
        <text>aldehydo-D-ribose 5-phosphate + D-glyceraldehyde 3-phosphate + L-glutamine = pyridoxal 5'-phosphate + L-glutamate + phosphate + 3 H2O + H(+)</text>
        <dbReference type="Rhea" id="RHEA:31507"/>
        <dbReference type="ChEBI" id="CHEBI:15377"/>
        <dbReference type="ChEBI" id="CHEBI:15378"/>
        <dbReference type="ChEBI" id="CHEBI:29985"/>
        <dbReference type="ChEBI" id="CHEBI:43474"/>
        <dbReference type="ChEBI" id="CHEBI:58273"/>
        <dbReference type="ChEBI" id="CHEBI:58359"/>
        <dbReference type="ChEBI" id="CHEBI:59776"/>
        <dbReference type="ChEBI" id="CHEBI:597326"/>
        <dbReference type="EC" id="4.3.3.6"/>
    </reaction>
</comment>
<evidence type="ECO:0000256" key="5">
    <source>
        <dbReference type="ARBA" id="ARBA00023239"/>
    </source>
</evidence>
<dbReference type="AlphaFoldDB" id="U2RJD4"/>
<sequence>MSTVPGAAPRAAGDGAPLVGVLALQGGVDEHLAALADAGARTRAVRLPGELEGLDAIVIPGGESTVLRGLAGALGLLGPLRGAVEGGLPVLATCAGLVLCAGGPSGGPGVLDVDVRRNAFGPQLASFETRLDVEGVGADVEAVFIRAPVVVRVGPAGRVIATVDGRVVGVRQGAVTALSFHPELTADRRVHRAFVERVRR</sequence>
<dbReference type="GO" id="GO:0004359">
    <property type="term" value="F:glutaminase activity"/>
    <property type="evidence" value="ECO:0007669"/>
    <property type="project" value="UniProtKB-UniRule"/>
</dbReference>
<dbReference type="OrthoDB" id="9810320at2"/>
<dbReference type="GO" id="GO:0008614">
    <property type="term" value="P:pyridoxine metabolic process"/>
    <property type="evidence" value="ECO:0007669"/>
    <property type="project" value="TreeGrafter"/>
</dbReference>
<dbReference type="UniPathway" id="UPA00245"/>